<evidence type="ECO:0000256" key="1">
    <source>
        <dbReference type="ARBA" id="ARBA00004123"/>
    </source>
</evidence>
<dbReference type="EMBL" id="CAIX01000004">
    <property type="protein sequence ID" value="CCI39914.1"/>
    <property type="molecule type" value="Genomic_DNA"/>
</dbReference>
<reference evidence="6 7" key="1">
    <citation type="submission" date="2012-05" db="EMBL/GenBank/DDBJ databases">
        <title>Recombination and specialization in a pathogen metapopulation.</title>
        <authorList>
            <person name="Gardiner A."/>
            <person name="Kemen E."/>
            <person name="Schultz-Larsen T."/>
            <person name="MacLean D."/>
            <person name="Van Oosterhout C."/>
            <person name="Jones J.D.G."/>
        </authorList>
    </citation>
    <scope>NUCLEOTIDE SEQUENCE [LARGE SCALE GENOMIC DNA]</scope>
    <source>
        <strain evidence="6 7">Ac Nc2</strain>
    </source>
</reference>
<protein>
    <recommendedName>
        <fullName evidence="8">Transcription initiation factor TFIID subunit 9</fullName>
    </recommendedName>
</protein>
<dbReference type="InterPro" id="IPR051431">
    <property type="entry name" value="TFIID_subunit_9"/>
</dbReference>
<comment type="similarity">
    <text evidence="2">Belongs to the TAF9 family.</text>
</comment>
<keyword evidence="7" id="KW-1185">Reference proteome</keyword>
<dbReference type="Gene3D" id="1.10.20.10">
    <property type="entry name" value="Histone, subunit A"/>
    <property type="match status" value="1"/>
</dbReference>
<name>A0A024FZB8_9STRA</name>
<keyword evidence="4" id="KW-0804">Transcription</keyword>
<dbReference type="SUPFAM" id="SSF47113">
    <property type="entry name" value="Histone-fold"/>
    <property type="match status" value="1"/>
</dbReference>
<evidence type="ECO:0000256" key="4">
    <source>
        <dbReference type="ARBA" id="ARBA00023163"/>
    </source>
</evidence>
<dbReference type="GO" id="GO:0000124">
    <property type="term" value="C:SAGA complex"/>
    <property type="evidence" value="ECO:0007669"/>
    <property type="project" value="TreeGrafter"/>
</dbReference>
<sequence>MQNEGATIKSENIRGLHEEYESTADENEASDKVPLDAKVLHYILESMGAPHYEPRVIHQLLEFIHRYLSEILLDAHDYAAYAKKETIEAQDIRVAIASRLDKQYAQIPSHELTMELANKRNSVPLPSISNEYGVRLPPPQFQLLNYDMIRYDETRGGSNVRNDMIRTESNVKVSSLSSIEGSRNVRKCSTSMKFNIK</sequence>
<evidence type="ECO:0000256" key="2">
    <source>
        <dbReference type="ARBA" id="ARBA00007646"/>
    </source>
</evidence>
<organism evidence="6 7">
    <name type="scientific">Albugo candida</name>
    <dbReference type="NCBI Taxonomy" id="65357"/>
    <lineage>
        <taxon>Eukaryota</taxon>
        <taxon>Sar</taxon>
        <taxon>Stramenopiles</taxon>
        <taxon>Oomycota</taxon>
        <taxon>Peronosporomycetes</taxon>
        <taxon>Albuginales</taxon>
        <taxon>Albuginaceae</taxon>
        <taxon>Albugo</taxon>
    </lineage>
</organism>
<evidence type="ECO:0000313" key="6">
    <source>
        <dbReference type="EMBL" id="CCI39914.1"/>
    </source>
</evidence>
<dbReference type="InterPro" id="IPR003162">
    <property type="entry name" value="TFIID-31"/>
</dbReference>
<evidence type="ECO:0000256" key="3">
    <source>
        <dbReference type="ARBA" id="ARBA00023015"/>
    </source>
</evidence>
<dbReference type="OrthoDB" id="341924at2759"/>
<evidence type="ECO:0000313" key="7">
    <source>
        <dbReference type="Proteomes" id="UP000053237"/>
    </source>
</evidence>
<dbReference type="GO" id="GO:0005669">
    <property type="term" value="C:transcription factor TFIID complex"/>
    <property type="evidence" value="ECO:0007669"/>
    <property type="project" value="TreeGrafter"/>
</dbReference>
<comment type="subcellular location">
    <subcellularLocation>
        <location evidence="1">Nucleus</location>
    </subcellularLocation>
</comment>
<dbReference type="GO" id="GO:0051123">
    <property type="term" value="P:RNA polymerase II preinitiation complex assembly"/>
    <property type="evidence" value="ECO:0007669"/>
    <property type="project" value="TreeGrafter"/>
</dbReference>
<dbReference type="PANTHER" id="PTHR48068:SF4">
    <property type="entry name" value="TATA-BOX BINDING PROTEIN ASSOCIATED FACTOR 9"/>
    <property type="match status" value="1"/>
</dbReference>
<dbReference type="STRING" id="65357.A0A024FZB8"/>
<gene>
    <name evidence="6" type="ORF">BN9_006980</name>
</gene>
<dbReference type="Pfam" id="PF02291">
    <property type="entry name" value="TFIID-31kDa"/>
    <property type="match status" value="1"/>
</dbReference>
<keyword evidence="3" id="KW-0805">Transcription regulation</keyword>
<comment type="caution">
    <text evidence="6">The sequence shown here is derived from an EMBL/GenBank/DDBJ whole genome shotgun (WGS) entry which is preliminary data.</text>
</comment>
<dbReference type="PANTHER" id="PTHR48068">
    <property type="entry name" value="TAF9 RNA POLYMERASE II, TATA BOX-BINDING PROTEIN (TBP)-ASSOCIATED FACTOR"/>
    <property type="match status" value="1"/>
</dbReference>
<dbReference type="CDD" id="cd07979">
    <property type="entry name" value="HFD_TAF9"/>
    <property type="match status" value="1"/>
</dbReference>
<dbReference type="InterPro" id="IPR009072">
    <property type="entry name" value="Histone-fold"/>
</dbReference>
<proteinExistence type="inferred from homology"/>
<dbReference type="GO" id="GO:0016251">
    <property type="term" value="F:RNA polymerase II general transcription initiation factor activity"/>
    <property type="evidence" value="ECO:0007669"/>
    <property type="project" value="TreeGrafter"/>
</dbReference>
<evidence type="ECO:0000256" key="5">
    <source>
        <dbReference type="ARBA" id="ARBA00023242"/>
    </source>
</evidence>
<evidence type="ECO:0008006" key="8">
    <source>
        <dbReference type="Google" id="ProtNLM"/>
    </source>
</evidence>
<keyword evidence="5" id="KW-0539">Nucleus</keyword>
<accession>A0A024FZB8</accession>
<dbReference type="InParanoid" id="A0A024FZB8"/>
<dbReference type="Proteomes" id="UP000053237">
    <property type="component" value="Unassembled WGS sequence"/>
</dbReference>
<dbReference type="GO" id="GO:0046982">
    <property type="term" value="F:protein heterodimerization activity"/>
    <property type="evidence" value="ECO:0007669"/>
    <property type="project" value="InterPro"/>
</dbReference>
<dbReference type="GO" id="GO:0003713">
    <property type="term" value="F:transcription coactivator activity"/>
    <property type="evidence" value="ECO:0007669"/>
    <property type="project" value="TreeGrafter"/>
</dbReference>
<dbReference type="AlphaFoldDB" id="A0A024FZB8"/>